<feature type="compositionally biased region" description="Low complexity" evidence="1">
    <location>
        <begin position="9"/>
        <end position="22"/>
    </location>
</feature>
<evidence type="ECO:0000313" key="2">
    <source>
        <dbReference type="EMBL" id="KXN71848.1"/>
    </source>
</evidence>
<accession>A0A137PA22</accession>
<dbReference type="AlphaFoldDB" id="A0A137PA22"/>
<feature type="region of interest" description="Disordered" evidence="1">
    <location>
        <begin position="374"/>
        <end position="403"/>
    </location>
</feature>
<sequence>MDTSSIWGNDNKSSNNKPSDTNYSLNNTKEYSSQNEWGDFSDYSFSTPKESANTPDLDFFQSSSQYNLNSSISHNEWSDVNSTDKAFEDVTSNVWSNHTTPPAIDKAEFEFKESVYTDNEHKTDIKPIEAQNGFESLPQSSSPQNIHETSFQEQISFQENSTDKPILAHTPSNLEAIDTNFQIEDEFEDEFSDFTKPQLDFMPNKFDSLDFYTQSTPQSEKSLEKSNSREKDINEEEEFDEFQDFTNEEYNLQADWDSHVPSIKQPSIKKSAKIDLLNQLNSISSNDNSNTVSKNTITCVEEVYPHLDITKYNIQSVNFRESNSPKDQNTRKLVEKISEPKYNGSIFNWNSSSINKKYLSSFGLTPMIIERRQKPNPTQPHKVWGFGSAPLNSRHRKSPSSKNDFQFEEASFINQHPPIQPTKPKSSILQMDSLLNDFEPATLTQSPDNSLFSTSNTLEPMKPQSSTNNNTNTIPAIKIANSSKPQSDNLIQGFDFSPSSSPKQLLTSFPPLIPPPP</sequence>
<gene>
    <name evidence="2" type="ORF">CONCODRAFT_5372</name>
</gene>
<dbReference type="EMBL" id="KQ964465">
    <property type="protein sequence ID" value="KXN71848.1"/>
    <property type="molecule type" value="Genomic_DNA"/>
</dbReference>
<protein>
    <submittedName>
        <fullName evidence="2">Uncharacterized protein</fullName>
    </submittedName>
</protein>
<name>A0A137PA22_CONC2</name>
<organism evidence="2 3">
    <name type="scientific">Conidiobolus coronatus (strain ATCC 28846 / CBS 209.66 / NRRL 28638)</name>
    <name type="common">Delacroixia coronata</name>
    <dbReference type="NCBI Taxonomy" id="796925"/>
    <lineage>
        <taxon>Eukaryota</taxon>
        <taxon>Fungi</taxon>
        <taxon>Fungi incertae sedis</taxon>
        <taxon>Zoopagomycota</taxon>
        <taxon>Entomophthoromycotina</taxon>
        <taxon>Entomophthoromycetes</taxon>
        <taxon>Entomophthorales</taxon>
        <taxon>Ancylistaceae</taxon>
        <taxon>Conidiobolus</taxon>
    </lineage>
</organism>
<feature type="compositionally biased region" description="Polar residues" evidence="1">
    <location>
        <begin position="497"/>
        <end position="507"/>
    </location>
</feature>
<proteinExistence type="predicted"/>
<reference evidence="2 3" key="1">
    <citation type="journal article" date="2015" name="Genome Biol. Evol.">
        <title>Phylogenomic analyses indicate that early fungi evolved digesting cell walls of algal ancestors of land plants.</title>
        <authorList>
            <person name="Chang Y."/>
            <person name="Wang S."/>
            <person name="Sekimoto S."/>
            <person name="Aerts A.L."/>
            <person name="Choi C."/>
            <person name="Clum A."/>
            <person name="LaButti K.M."/>
            <person name="Lindquist E.A."/>
            <person name="Yee Ngan C."/>
            <person name="Ohm R.A."/>
            <person name="Salamov A.A."/>
            <person name="Grigoriev I.V."/>
            <person name="Spatafora J.W."/>
            <person name="Berbee M.L."/>
        </authorList>
    </citation>
    <scope>NUCLEOTIDE SEQUENCE [LARGE SCALE GENOMIC DNA]</scope>
    <source>
        <strain evidence="2 3">NRRL 28638</strain>
    </source>
</reference>
<feature type="region of interest" description="Disordered" evidence="1">
    <location>
        <begin position="212"/>
        <end position="236"/>
    </location>
</feature>
<feature type="compositionally biased region" description="Basic and acidic residues" evidence="1">
    <location>
        <begin position="221"/>
        <end position="232"/>
    </location>
</feature>
<feature type="region of interest" description="Disordered" evidence="1">
    <location>
        <begin position="442"/>
        <end position="517"/>
    </location>
</feature>
<feature type="compositionally biased region" description="Polar residues" evidence="1">
    <location>
        <begin position="23"/>
        <end position="36"/>
    </location>
</feature>
<dbReference type="Proteomes" id="UP000070444">
    <property type="component" value="Unassembled WGS sequence"/>
</dbReference>
<keyword evidence="3" id="KW-1185">Reference proteome</keyword>
<evidence type="ECO:0000313" key="3">
    <source>
        <dbReference type="Proteomes" id="UP000070444"/>
    </source>
</evidence>
<feature type="compositionally biased region" description="Polar residues" evidence="1">
    <location>
        <begin position="442"/>
        <end position="490"/>
    </location>
</feature>
<feature type="region of interest" description="Disordered" evidence="1">
    <location>
        <begin position="1"/>
        <end position="55"/>
    </location>
</feature>
<feature type="compositionally biased region" description="Polar residues" evidence="1">
    <location>
        <begin position="43"/>
        <end position="54"/>
    </location>
</feature>
<evidence type="ECO:0000256" key="1">
    <source>
        <dbReference type="SAM" id="MobiDB-lite"/>
    </source>
</evidence>